<feature type="region of interest" description="Disordered" evidence="6">
    <location>
        <begin position="1"/>
        <end position="23"/>
    </location>
</feature>
<gene>
    <name evidence="8" type="ORF">L1049_022003</name>
</gene>
<dbReference type="InterPro" id="IPR027329">
    <property type="entry name" value="TPX2_C"/>
</dbReference>
<feature type="compositionally biased region" description="Basic and acidic residues" evidence="6">
    <location>
        <begin position="47"/>
        <end position="59"/>
    </location>
</feature>
<keyword evidence="3" id="KW-0963">Cytoplasm</keyword>
<accession>A0AAP0WPM4</accession>
<dbReference type="InterPro" id="IPR044806">
    <property type="entry name" value="WVD2/WDL1-4"/>
</dbReference>
<evidence type="ECO:0000256" key="2">
    <source>
        <dbReference type="ARBA" id="ARBA00005885"/>
    </source>
</evidence>
<comment type="similarity">
    <text evidence="2">Belongs to the TPX2 family.</text>
</comment>
<protein>
    <recommendedName>
        <fullName evidence="7">TPX2 C-terminal domain-containing protein</fullName>
    </recommendedName>
</protein>
<proteinExistence type="inferred from homology"/>
<sequence length="156" mass="18187">MDRIQVKEAETKKAQVNAKRQEREELEIIKLRKASTFKASPLPSFYHRKDFPPKPELKKIPVTRPKSPLLGQRSKSVQNSEHKKTEEKGKGVSRTITSSAKEAITKLLRTTRKSTTSQSFDEECYFDCVMIITLYFFLCLQECSWLRYACTLYEMK</sequence>
<feature type="region of interest" description="Disordered" evidence="6">
    <location>
        <begin position="45"/>
        <end position="95"/>
    </location>
</feature>
<dbReference type="EMBL" id="JBBPBK010000011">
    <property type="protein sequence ID" value="KAK9274751.1"/>
    <property type="molecule type" value="Genomic_DNA"/>
</dbReference>
<evidence type="ECO:0000256" key="3">
    <source>
        <dbReference type="ARBA" id="ARBA00022490"/>
    </source>
</evidence>
<dbReference type="GO" id="GO:0005874">
    <property type="term" value="C:microtubule"/>
    <property type="evidence" value="ECO:0007669"/>
    <property type="project" value="UniProtKB-KW"/>
</dbReference>
<keyword evidence="5" id="KW-0206">Cytoskeleton</keyword>
<dbReference type="GO" id="GO:0008017">
    <property type="term" value="F:microtubule binding"/>
    <property type="evidence" value="ECO:0007669"/>
    <property type="project" value="InterPro"/>
</dbReference>
<dbReference type="GO" id="GO:0000226">
    <property type="term" value="P:microtubule cytoskeleton organization"/>
    <property type="evidence" value="ECO:0007669"/>
    <property type="project" value="InterPro"/>
</dbReference>
<evidence type="ECO:0000259" key="7">
    <source>
        <dbReference type="Pfam" id="PF06886"/>
    </source>
</evidence>
<dbReference type="Pfam" id="PF06886">
    <property type="entry name" value="TPX2"/>
    <property type="match status" value="1"/>
</dbReference>
<evidence type="ECO:0000256" key="6">
    <source>
        <dbReference type="SAM" id="MobiDB-lite"/>
    </source>
</evidence>
<dbReference type="PANTHER" id="PTHR46372">
    <property type="entry name" value="PROTEIN WVD2-LIKE 3"/>
    <property type="match status" value="1"/>
</dbReference>
<evidence type="ECO:0000256" key="5">
    <source>
        <dbReference type="ARBA" id="ARBA00023212"/>
    </source>
</evidence>
<evidence type="ECO:0000256" key="4">
    <source>
        <dbReference type="ARBA" id="ARBA00022701"/>
    </source>
</evidence>
<organism evidence="8 9">
    <name type="scientific">Liquidambar formosana</name>
    <name type="common">Formosan gum</name>
    <dbReference type="NCBI Taxonomy" id="63359"/>
    <lineage>
        <taxon>Eukaryota</taxon>
        <taxon>Viridiplantae</taxon>
        <taxon>Streptophyta</taxon>
        <taxon>Embryophyta</taxon>
        <taxon>Tracheophyta</taxon>
        <taxon>Spermatophyta</taxon>
        <taxon>Magnoliopsida</taxon>
        <taxon>eudicotyledons</taxon>
        <taxon>Gunneridae</taxon>
        <taxon>Pentapetalae</taxon>
        <taxon>Saxifragales</taxon>
        <taxon>Altingiaceae</taxon>
        <taxon>Liquidambar</taxon>
    </lineage>
</organism>
<dbReference type="PANTHER" id="PTHR46372:SF26">
    <property type="entry name" value="(WILD MALAYSIAN BANANA) HYPOTHETICAL PROTEIN"/>
    <property type="match status" value="1"/>
</dbReference>
<name>A0AAP0WPM4_LIQFO</name>
<dbReference type="Proteomes" id="UP001415857">
    <property type="component" value="Unassembled WGS sequence"/>
</dbReference>
<evidence type="ECO:0000313" key="9">
    <source>
        <dbReference type="Proteomes" id="UP001415857"/>
    </source>
</evidence>
<feature type="compositionally biased region" description="Basic and acidic residues" evidence="6">
    <location>
        <begin position="80"/>
        <end position="90"/>
    </location>
</feature>
<feature type="domain" description="TPX2 C-terminal" evidence="7">
    <location>
        <begin position="7"/>
        <end position="50"/>
    </location>
</feature>
<dbReference type="AlphaFoldDB" id="A0AAP0WPM4"/>
<comment type="subcellular location">
    <subcellularLocation>
        <location evidence="1">Cytoplasm</location>
        <location evidence="1">Cytoskeleton</location>
    </subcellularLocation>
</comment>
<reference evidence="8 9" key="1">
    <citation type="journal article" date="2024" name="Plant J.">
        <title>Genome sequences and population genomics reveal climatic adaptation and genomic divergence between two closely related sweetgum species.</title>
        <authorList>
            <person name="Xu W.Q."/>
            <person name="Ren C.Q."/>
            <person name="Zhang X.Y."/>
            <person name="Comes H.P."/>
            <person name="Liu X.H."/>
            <person name="Li Y.G."/>
            <person name="Kettle C.J."/>
            <person name="Jalonen R."/>
            <person name="Gaisberger H."/>
            <person name="Ma Y.Z."/>
            <person name="Qiu Y.X."/>
        </authorList>
    </citation>
    <scope>NUCLEOTIDE SEQUENCE [LARGE SCALE GENOMIC DNA]</scope>
    <source>
        <strain evidence="8">Hangzhou</strain>
    </source>
</reference>
<comment type="caution">
    <text evidence="8">The sequence shown here is derived from an EMBL/GenBank/DDBJ whole genome shotgun (WGS) entry which is preliminary data.</text>
</comment>
<evidence type="ECO:0000313" key="8">
    <source>
        <dbReference type="EMBL" id="KAK9274751.1"/>
    </source>
</evidence>
<keyword evidence="4" id="KW-0493">Microtubule</keyword>
<keyword evidence="9" id="KW-1185">Reference proteome</keyword>
<evidence type="ECO:0000256" key="1">
    <source>
        <dbReference type="ARBA" id="ARBA00004245"/>
    </source>
</evidence>